<dbReference type="PANTHER" id="PTHR34817:SF2">
    <property type="entry name" value="NUCLEOTIDYLTRANSFERASE"/>
    <property type="match status" value="1"/>
</dbReference>
<proteinExistence type="predicted"/>
<organism evidence="1 2">
    <name type="scientific">Urbifossiella limnaea</name>
    <dbReference type="NCBI Taxonomy" id="2528023"/>
    <lineage>
        <taxon>Bacteria</taxon>
        <taxon>Pseudomonadati</taxon>
        <taxon>Planctomycetota</taxon>
        <taxon>Planctomycetia</taxon>
        <taxon>Gemmatales</taxon>
        <taxon>Gemmataceae</taxon>
        <taxon>Urbifossiella</taxon>
    </lineage>
</organism>
<dbReference type="KEGG" id="uli:ETAA1_27910"/>
<dbReference type="OrthoDB" id="243791at2"/>
<evidence type="ECO:0000313" key="1">
    <source>
        <dbReference type="EMBL" id="QDU20830.1"/>
    </source>
</evidence>
<sequence length="314" mass="34939">MSDPLPPSFLLPPGTHVVLRADRKLPGTDATRPAGSVAVVVESPASNDRPYVVRFLDGATARLKFGELLVRRGDHSVEAPAATPGPDVSPFVIYRVTVGSRAFGLATETSDEDRRGVYLPPADWHWSLTRPPEQAETTSVGVEEVVWEVEKFVRLALQANPNILETLWVPVVSFADETGEELRRVRGAFLSRHLYRTYSGYVLSQFGLIEKRHAAGGTYKPKHAMHLLRLLHSGIHALTTGDIRVDVGEHRAELLDVRSGRWSFAEVKARALELDRLFQEAFERTALPERPDTDAANRFLIAARRRRAAEALKE</sequence>
<gene>
    <name evidence="1" type="ORF">ETAA1_27910</name>
</gene>
<keyword evidence="2" id="KW-1185">Reference proteome</keyword>
<accession>A0A517XTH2</accession>
<dbReference type="Pfam" id="PF10127">
    <property type="entry name" value="RlaP"/>
    <property type="match status" value="1"/>
</dbReference>
<reference evidence="1 2" key="1">
    <citation type="submission" date="2019-02" db="EMBL/GenBank/DDBJ databases">
        <title>Deep-cultivation of Planctomycetes and their phenomic and genomic characterization uncovers novel biology.</title>
        <authorList>
            <person name="Wiegand S."/>
            <person name="Jogler M."/>
            <person name="Boedeker C."/>
            <person name="Pinto D."/>
            <person name="Vollmers J."/>
            <person name="Rivas-Marin E."/>
            <person name="Kohn T."/>
            <person name="Peeters S.H."/>
            <person name="Heuer A."/>
            <person name="Rast P."/>
            <person name="Oberbeckmann S."/>
            <person name="Bunk B."/>
            <person name="Jeske O."/>
            <person name="Meyerdierks A."/>
            <person name="Storesund J.E."/>
            <person name="Kallscheuer N."/>
            <person name="Luecker S."/>
            <person name="Lage O.M."/>
            <person name="Pohl T."/>
            <person name="Merkel B.J."/>
            <person name="Hornburger P."/>
            <person name="Mueller R.-W."/>
            <person name="Bruemmer F."/>
            <person name="Labrenz M."/>
            <person name="Spormann A.M."/>
            <person name="Op den Camp H."/>
            <person name="Overmann J."/>
            <person name="Amann R."/>
            <person name="Jetten M.S.M."/>
            <person name="Mascher T."/>
            <person name="Medema M.H."/>
            <person name="Devos D.P."/>
            <person name="Kaster A.-K."/>
            <person name="Ovreas L."/>
            <person name="Rohde M."/>
            <person name="Galperin M.Y."/>
            <person name="Jogler C."/>
        </authorList>
    </citation>
    <scope>NUCLEOTIDE SEQUENCE [LARGE SCALE GENOMIC DNA]</scope>
    <source>
        <strain evidence="1 2">ETA_A1</strain>
    </source>
</reference>
<dbReference type="EMBL" id="CP036273">
    <property type="protein sequence ID" value="QDU20830.1"/>
    <property type="molecule type" value="Genomic_DNA"/>
</dbReference>
<dbReference type="GO" id="GO:0016740">
    <property type="term" value="F:transferase activity"/>
    <property type="evidence" value="ECO:0007669"/>
    <property type="project" value="UniProtKB-KW"/>
</dbReference>
<dbReference type="InterPro" id="IPR018775">
    <property type="entry name" value="RlaP"/>
</dbReference>
<dbReference type="RefSeq" id="WP_145239056.1">
    <property type="nucleotide sequence ID" value="NZ_CP036273.1"/>
</dbReference>
<dbReference type="AlphaFoldDB" id="A0A517XTH2"/>
<name>A0A517XTH2_9BACT</name>
<dbReference type="Proteomes" id="UP000319576">
    <property type="component" value="Chromosome"/>
</dbReference>
<dbReference type="PANTHER" id="PTHR34817">
    <property type="entry name" value="NUCLEOTIDYLTRANSFERASE"/>
    <property type="match status" value="1"/>
</dbReference>
<keyword evidence="1" id="KW-0808">Transferase</keyword>
<protein>
    <submittedName>
        <fullName evidence="1">Putative nucleotidyltransferase</fullName>
    </submittedName>
</protein>
<evidence type="ECO:0000313" key="2">
    <source>
        <dbReference type="Proteomes" id="UP000319576"/>
    </source>
</evidence>